<evidence type="ECO:0000313" key="2">
    <source>
        <dbReference type="Proteomes" id="UP000321405"/>
    </source>
</evidence>
<gene>
    <name evidence="1" type="ORF">SSA02_21000</name>
</gene>
<organism evidence="1 2">
    <name type="scientific">Swaminathania salitolerans</name>
    <dbReference type="NCBI Taxonomy" id="182838"/>
    <lineage>
        <taxon>Bacteria</taxon>
        <taxon>Pseudomonadati</taxon>
        <taxon>Pseudomonadota</taxon>
        <taxon>Alphaproteobacteria</taxon>
        <taxon>Acetobacterales</taxon>
        <taxon>Acetobacteraceae</taxon>
        <taxon>Swaminathania</taxon>
    </lineage>
</organism>
<protein>
    <submittedName>
        <fullName evidence="1">Uncharacterized protein</fullName>
    </submittedName>
</protein>
<dbReference type="EMBL" id="BJVC01000005">
    <property type="protein sequence ID" value="GEL02937.1"/>
    <property type="molecule type" value="Genomic_DNA"/>
</dbReference>
<keyword evidence="2" id="KW-1185">Reference proteome</keyword>
<name>A0A511BRH2_9PROT</name>
<reference evidence="1 2" key="1">
    <citation type="submission" date="2019-07" db="EMBL/GenBank/DDBJ databases">
        <title>Whole genome shotgun sequence of Swaminathania salitolerans NBRC 104436.</title>
        <authorList>
            <person name="Hosoyama A."/>
            <person name="Uohara A."/>
            <person name="Ohji S."/>
            <person name="Ichikawa N."/>
        </authorList>
    </citation>
    <scope>NUCLEOTIDE SEQUENCE [LARGE SCALE GENOMIC DNA]</scope>
    <source>
        <strain evidence="1 2">NBRC 104436</strain>
    </source>
</reference>
<evidence type="ECO:0000313" key="1">
    <source>
        <dbReference type="EMBL" id="GEL02937.1"/>
    </source>
</evidence>
<accession>A0A511BRH2</accession>
<dbReference type="AlphaFoldDB" id="A0A511BRH2"/>
<dbReference type="Proteomes" id="UP000321405">
    <property type="component" value="Unassembled WGS sequence"/>
</dbReference>
<sequence>MQDAQGARETPVAPLVLDGHGEKILSQIARPDGSLALHIAGPESDRIVIWNPERHEIVARFSLRK</sequence>
<proteinExistence type="predicted"/>
<comment type="caution">
    <text evidence="1">The sequence shown here is derived from an EMBL/GenBank/DDBJ whole genome shotgun (WGS) entry which is preliminary data.</text>
</comment>